<reference evidence="2" key="1">
    <citation type="journal article" date="2014" name="Proc. Natl. Acad. Sci. U.S.A.">
        <title>Extensive sampling of basidiomycete genomes demonstrates inadequacy of the white-rot/brown-rot paradigm for wood decay fungi.</title>
        <authorList>
            <person name="Riley R."/>
            <person name="Salamov A.A."/>
            <person name="Brown D.W."/>
            <person name="Nagy L.G."/>
            <person name="Floudas D."/>
            <person name="Held B.W."/>
            <person name="Levasseur A."/>
            <person name="Lombard V."/>
            <person name="Morin E."/>
            <person name="Otillar R."/>
            <person name="Lindquist E.A."/>
            <person name="Sun H."/>
            <person name="LaButti K.M."/>
            <person name="Schmutz J."/>
            <person name="Jabbour D."/>
            <person name="Luo H."/>
            <person name="Baker S.E."/>
            <person name="Pisabarro A.G."/>
            <person name="Walton J.D."/>
            <person name="Blanchette R.A."/>
            <person name="Henrissat B."/>
            <person name="Martin F."/>
            <person name="Cullen D."/>
            <person name="Hibbett D.S."/>
            <person name="Grigoriev I.V."/>
        </authorList>
    </citation>
    <scope>NUCLEOTIDE SEQUENCE [LARGE SCALE GENOMIC DNA]</scope>
    <source>
        <strain evidence="2">FD-172 SS1</strain>
    </source>
</reference>
<dbReference type="InParanoid" id="A0A067MGK4"/>
<sequence>MSDSSLAAETAVPYASVDKAGLYLEELVKDYPKELESSKAEALQLAKNARGEIAGSTFATVEIKGRQLTMIAESVNVKFVAQINTELWATGKIVGMYYFDHIQHIQNPYNIQITFTPQNTLITWSKTGQSIFRFVRISFFVTTINNDNLVN</sequence>
<accession>A0A067MGK4</accession>
<protein>
    <submittedName>
        <fullName evidence="1">Uncharacterized protein</fullName>
    </submittedName>
</protein>
<keyword evidence="2" id="KW-1185">Reference proteome</keyword>
<name>A0A067MGK4_BOTB1</name>
<dbReference type="EMBL" id="KL198062">
    <property type="protein sequence ID" value="KDQ11017.1"/>
    <property type="molecule type" value="Genomic_DNA"/>
</dbReference>
<gene>
    <name evidence="1" type="ORF">BOTBODRAFT_177712</name>
</gene>
<proteinExistence type="predicted"/>
<organism evidence="1 2">
    <name type="scientific">Botryobasidium botryosum (strain FD-172 SS1)</name>
    <dbReference type="NCBI Taxonomy" id="930990"/>
    <lineage>
        <taxon>Eukaryota</taxon>
        <taxon>Fungi</taxon>
        <taxon>Dikarya</taxon>
        <taxon>Basidiomycota</taxon>
        <taxon>Agaricomycotina</taxon>
        <taxon>Agaricomycetes</taxon>
        <taxon>Cantharellales</taxon>
        <taxon>Botryobasidiaceae</taxon>
        <taxon>Botryobasidium</taxon>
    </lineage>
</organism>
<dbReference type="HOGENOM" id="CLU_1695200_0_0_1"/>
<dbReference type="AlphaFoldDB" id="A0A067MGK4"/>
<evidence type="ECO:0000313" key="1">
    <source>
        <dbReference type="EMBL" id="KDQ11017.1"/>
    </source>
</evidence>
<evidence type="ECO:0000313" key="2">
    <source>
        <dbReference type="Proteomes" id="UP000027195"/>
    </source>
</evidence>
<dbReference type="Proteomes" id="UP000027195">
    <property type="component" value="Unassembled WGS sequence"/>
</dbReference>